<keyword evidence="2" id="KW-0969">Cilium</keyword>
<feature type="compositionally biased region" description="Low complexity" evidence="1">
    <location>
        <begin position="166"/>
        <end position="186"/>
    </location>
</feature>
<organism evidence="2 3">
    <name type="scientific">Chrysochromulina tobinii</name>
    <dbReference type="NCBI Taxonomy" id="1460289"/>
    <lineage>
        <taxon>Eukaryota</taxon>
        <taxon>Haptista</taxon>
        <taxon>Haptophyta</taxon>
        <taxon>Prymnesiophyceae</taxon>
        <taxon>Prymnesiales</taxon>
        <taxon>Chrysochromulinaceae</taxon>
        <taxon>Chrysochromulina</taxon>
    </lineage>
</organism>
<dbReference type="AlphaFoldDB" id="A0A0M0K3C2"/>
<feature type="region of interest" description="Disordered" evidence="1">
    <location>
        <begin position="149"/>
        <end position="201"/>
    </location>
</feature>
<evidence type="ECO:0000313" key="3">
    <source>
        <dbReference type="Proteomes" id="UP000037460"/>
    </source>
</evidence>
<dbReference type="OrthoDB" id="120976at2759"/>
<sequence>MTTAEAGHILATYDNTPDGKLNLAEFALIIRDLSAANARQAIRRVSVEPPPTLVRKTSRFNLNKIEVTADDAPSAPPKVQWGCSHLLPINVDYKYHVQGQAAPTRKSPFDRDLTALVDEGVKALRNPEIVRSDPQLHFLSDEPLDVSAIRSSSDSTPHRTLTGSQSAPLLSLPRLGSSRAPSRSSRQATPNQCSSTSASFRALPRYRPPMSSLVGRLPCLPERRLKLEAAAATFDLLHDELVEVACEKVDAERKEPHNSTVVQASSGAVDELSRHRFFIPERAGGPLDRFEKREVPKKKSKPKVPWTLPRSIWKERANWCDAQAFCDTEEVRRQHFEAIWDRALQSGLRKFIGRQDKSGVSSEEAVEAVHDVLWGVDGGGSVYMLTPLFEFYAALAGFCGVIGLNAYSQLVEDCKLASQKAEFTKKSDLDRLFIAVDTASKAVEAEAESDGMNRAKALSIDEFVNCLVNYAAMRYVMTAEEPSIARAITRLFDESIAPRCDPNAFLDANAFRVQHCYCEATDQVLKRHEENLRLIFEVICEKRGPAKRLLTYESWAKFVKRLDLINADLSERDVAFAFTWSRMVVAQPYSAVGSIKNQHVPFEGWLEALCRLSALKALPTDLELGRELYEELIAAGNSPATAAATVEAGAEPGGSSAGRYLNDLKANDPAAYNTLLTTRATFWGAEPPQPVSRCIDHLLSMIFFTIGTEGDAIRNPWDERSSPLGEKQINKYFKNFDTS</sequence>
<name>A0A0M0K3C2_9EUKA</name>
<feature type="compositionally biased region" description="Polar residues" evidence="1">
    <location>
        <begin position="187"/>
        <end position="199"/>
    </location>
</feature>
<keyword evidence="2" id="KW-0282">Flagellum</keyword>
<dbReference type="Proteomes" id="UP000037460">
    <property type="component" value="Unassembled WGS sequence"/>
</dbReference>
<gene>
    <name evidence="2" type="ORF">Ctob_011703</name>
</gene>
<keyword evidence="2" id="KW-0966">Cell projection</keyword>
<protein>
    <submittedName>
        <fullName evidence="2">Flagellar associated protein</fullName>
    </submittedName>
</protein>
<dbReference type="EMBL" id="JWZX01001658">
    <property type="protein sequence ID" value="KOO32883.1"/>
    <property type="molecule type" value="Genomic_DNA"/>
</dbReference>
<evidence type="ECO:0000313" key="2">
    <source>
        <dbReference type="EMBL" id="KOO32883.1"/>
    </source>
</evidence>
<reference evidence="3" key="1">
    <citation type="journal article" date="2015" name="PLoS Genet.">
        <title>Genome Sequence and Transcriptome Analyses of Chrysochromulina tobin: Metabolic Tools for Enhanced Algal Fitness in the Prominent Order Prymnesiales (Haptophyceae).</title>
        <authorList>
            <person name="Hovde B.T."/>
            <person name="Deodato C.R."/>
            <person name="Hunsperger H.M."/>
            <person name="Ryken S.A."/>
            <person name="Yost W."/>
            <person name="Jha R.K."/>
            <person name="Patterson J."/>
            <person name="Monnat R.J. Jr."/>
            <person name="Barlow S.B."/>
            <person name="Starkenburg S.R."/>
            <person name="Cattolico R.A."/>
        </authorList>
    </citation>
    <scope>NUCLEOTIDE SEQUENCE</scope>
    <source>
        <strain evidence="3">CCMP291</strain>
    </source>
</reference>
<comment type="caution">
    <text evidence="2">The sequence shown here is derived from an EMBL/GenBank/DDBJ whole genome shotgun (WGS) entry which is preliminary data.</text>
</comment>
<keyword evidence="3" id="KW-1185">Reference proteome</keyword>
<evidence type="ECO:0000256" key="1">
    <source>
        <dbReference type="SAM" id="MobiDB-lite"/>
    </source>
</evidence>
<proteinExistence type="predicted"/>
<accession>A0A0M0K3C2</accession>
<feature type="compositionally biased region" description="Polar residues" evidence="1">
    <location>
        <begin position="149"/>
        <end position="165"/>
    </location>
</feature>